<comment type="caution">
    <text evidence="1">The sequence shown here is derived from an EMBL/GenBank/DDBJ whole genome shotgun (WGS) entry which is preliminary data.</text>
</comment>
<dbReference type="Proteomes" id="UP001153269">
    <property type="component" value="Unassembled WGS sequence"/>
</dbReference>
<dbReference type="EMBL" id="CADEAL010004489">
    <property type="protein sequence ID" value="CAB1460646.1"/>
    <property type="molecule type" value="Genomic_DNA"/>
</dbReference>
<protein>
    <submittedName>
        <fullName evidence="1">Uncharacterized protein</fullName>
    </submittedName>
</protein>
<accession>A0A9N7W4Z3</accession>
<dbReference type="AlphaFoldDB" id="A0A9N7W4Z3"/>
<reference evidence="1" key="1">
    <citation type="submission" date="2020-03" db="EMBL/GenBank/DDBJ databases">
        <authorList>
            <person name="Weist P."/>
        </authorList>
    </citation>
    <scope>NUCLEOTIDE SEQUENCE</scope>
</reference>
<evidence type="ECO:0000313" key="1">
    <source>
        <dbReference type="EMBL" id="CAB1460646.1"/>
    </source>
</evidence>
<gene>
    <name evidence="1" type="ORF">PLEPLA_LOCUS48497</name>
</gene>
<keyword evidence="2" id="KW-1185">Reference proteome</keyword>
<name>A0A9N7W4Z3_PLEPL</name>
<sequence length="117" mass="12717">MCLLRCAPFPAVRPSPGGRPGFGPPLLSAPGALRRFGFLSWPLSYQAHLSPLLSPLTPIRPLTTFDYLPILTIRTYPTISPCTQTPAHTDPYPTHGQDSLRPLSLASFVVLPDLSQP</sequence>
<evidence type="ECO:0000313" key="2">
    <source>
        <dbReference type="Proteomes" id="UP001153269"/>
    </source>
</evidence>
<organism evidence="1 2">
    <name type="scientific">Pleuronectes platessa</name>
    <name type="common">European plaice</name>
    <dbReference type="NCBI Taxonomy" id="8262"/>
    <lineage>
        <taxon>Eukaryota</taxon>
        <taxon>Metazoa</taxon>
        <taxon>Chordata</taxon>
        <taxon>Craniata</taxon>
        <taxon>Vertebrata</taxon>
        <taxon>Euteleostomi</taxon>
        <taxon>Actinopterygii</taxon>
        <taxon>Neopterygii</taxon>
        <taxon>Teleostei</taxon>
        <taxon>Neoteleostei</taxon>
        <taxon>Acanthomorphata</taxon>
        <taxon>Carangaria</taxon>
        <taxon>Pleuronectiformes</taxon>
        <taxon>Pleuronectoidei</taxon>
        <taxon>Pleuronectidae</taxon>
        <taxon>Pleuronectes</taxon>
    </lineage>
</organism>
<proteinExistence type="predicted"/>